<dbReference type="GO" id="GO:0003677">
    <property type="term" value="F:DNA binding"/>
    <property type="evidence" value="ECO:0007669"/>
    <property type="project" value="UniProtKB-KW"/>
</dbReference>
<gene>
    <name evidence="4" type="ORF">H7313_14070</name>
</gene>
<evidence type="ECO:0000259" key="3">
    <source>
        <dbReference type="PROSITE" id="PS50943"/>
    </source>
</evidence>
<dbReference type="SUPFAM" id="SSF47413">
    <property type="entry name" value="lambda repressor-like DNA-binding domains"/>
    <property type="match status" value="1"/>
</dbReference>
<dbReference type="RefSeq" id="WP_185906155.1">
    <property type="nucleotide sequence ID" value="NZ_JACMSE010000013.1"/>
</dbReference>
<reference evidence="4 5" key="1">
    <citation type="submission" date="2020-08" db="EMBL/GenBank/DDBJ databases">
        <authorList>
            <person name="Liu C."/>
            <person name="Sun Q."/>
        </authorList>
    </citation>
    <scope>NUCLEOTIDE SEQUENCE [LARGE SCALE GENOMIC DNA]</scope>
    <source>
        <strain evidence="4 5">N22</strain>
    </source>
</reference>
<evidence type="ECO:0000313" key="4">
    <source>
        <dbReference type="EMBL" id="MBC2890457.1"/>
    </source>
</evidence>
<proteinExistence type="predicted"/>
<keyword evidence="2" id="KW-1133">Transmembrane helix</keyword>
<dbReference type="PANTHER" id="PTHR46558">
    <property type="entry name" value="TRACRIPTIONAL REGULATORY PROTEIN-RELATED-RELATED"/>
    <property type="match status" value="1"/>
</dbReference>
<feature type="transmembrane region" description="Helical" evidence="2">
    <location>
        <begin position="130"/>
        <end position="149"/>
    </location>
</feature>
<dbReference type="Gene3D" id="1.10.260.40">
    <property type="entry name" value="lambda repressor-like DNA-binding domains"/>
    <property type="match status" value="1"/>
</dbReference>
<accession>A0A842JFM4</accession>
<dbReference type="AlphaFoldDB" id="A0A842JFM4"/>
<dbReference type="PANTHER" id="PTHR46558:SF4">
    <property type="entry name" value="DNA-BIDING PHAGE PROTEIN"/>
    <property type="match status" value="1"/>
</dbReference>
<feature type="transmembrane region" description="Helical" evidence="2">
    <location>
        <begin position="100"/>
        <end position="118"/>
    </location>
</feature>
<feature type="domain" description="HTH cro/C1-type" evidence="3">
    <location>
        <begin position="7"/>
        <end position="61"/>
    </location>
</feature>
<evidence type="ECO:0000256" key="2">
    <source>
        <dbReference type="SAM" id="Phobius"/>
    </source>
</evidence>
<dbReference type="Pfam" id="PF13443">
    <property type="entry name" value="HTH_26"/>
    <property type="match status" value="1"/>
</dbReference>
<comment type="caution">
    <text evidence="4">The sequence shown here is derived from an EMBL/GenBank/DDBJ whole genome shotgun (WGS) entry which is preliminary data.</text>
</comment>
<organism evidence="4 5">
    <name type="scientific">Gordonibacter massiliensis</name>
    <name type="common">ex Traore et al. 2017</name>
    <dbReference type="NCBI Taxonomy" id="1841863"/>
    <lineage>
        <taxon>Bacteria</taxon>
        <taxon>Bacillati</taxon>
        <taxon>Actinomycetota</taxon>
        <taxon>Coriobacteriia</taxon>
        <taxon>Eggerthellales</taxon>
        <taxon>Eggerthellaceae</taxon>
        <taxon>Gordonibacter</taxon>
    </lineage>
</organism>
<dbReference type="EMBL" id="JACMSE010000013">
    <property type="protein sequence ID" value="MBC2890457.1"/>
    <property type="molecule type" value="Genomic_DNA"/>
</dbReference>
<dbReference type="SMART" id="SM00530">
    <property type="entry name" value="HTH_XRE"/>
    <property type="match status" value="1"/>
</dbReference>
<dbReference type="PROSITE" id="PS50943">
    <property type="entry name" value="HTH_CROC1"/>
    <property type="match status" value="1"/>
</dbReference>
<sequence length="282" mass="30784">MSFRDNLQHLRGTRNMTQSELAMLVGVSRQSVAKWEAEKSYPEMDKLIKLCDLFECTIDDLVRGDLTGSAPDPKRALPEGAPPVDACGYDEHMRRRAWEVPAGIALFIAGFGVAAVVTSLNASNPGALPYVAYFACAAVGLCVLARSFAAQWSFRRQHPYIEDFYTGDQRAAARREAKRCVAGGLALACLTLVLINPGMIAVVDVANLWGPVMSINWMAPFLLAVSLATSAALILHAVMTVRRTNIARYNRSCERRAEDASQLVAAMEARLTPPNPKELEEG</sequence>
<keyword evidence="2" id="KW-0812">Transmembrane</keyword>
<name>A0A842JFM4_9ACTN</name>
<keyword evidence="5" id="KW-1185">Reference proteome</keyword>
<feature type="transmembrane region" description="Helical" evidence="2">
    <location>
        <begin position="215"/>
        <end position="238"/>
    </location>
</feature>
<evidence type="ECO:0000313" key="5">
    <source>
        <dbReference type="Proteomes" id="UP000587396"/>
    </source>
</evidence>
<keyword evidence="2" id="KW-0472">Membrane</keyword>
<keyword evidence="1" id="KW-0238">DNA-binding</keyword>
<protein>
    <submittedName>
        <fullName evidence="4">Helix-turn-helix transcriptional regulator</fullName>
    </submittedName>
</protein>
<evidence type="ECO:0000256" key="1">
    <source>
        <dbReference type="ARBA" id="ARBA00023125"/>
    </source>
</evidence>
<dbReference type="Proteomes" id="UP000587396">
    <property type="component" value="Unassembled WGS sequence"/>
</dbReference>
<feature type="transmembrane region" description="Helical" evidence="2">
    <location>
        <begin position="180"/>
        <end position="203"/>
    </location>
</feature>
<dbReference type="InterPro" id="IPR001387">
    <property type="entry name" value="Cro/C1-type_HTH"/>
</dbReference>
<dbReference type="InterPro" id="IPR010982">
    <property type="entry name" value="Lambda_DNA-bd_dom_sf"/>
</dbReference>
<dbReference type="CDD" id="cd00093">
    <property type="entry name" value="HTH_XRE"/>
    <property type="match status" value="1"/>
</dbReference>